<name>A0A9E4KBW1_9GAMM</name>
<dbReference type="InterPro" id="IPR029058">
    <property type="entry name" value="AB_hydrolase_fold"/>
</dbReference>
<evidence type="ECO:0000256" key="1">
    <source>
        <dbReference type="SAM" id="SignalP"/>
    </source>
</evidence>
<dbReference type="InterPro" id="IPR002925">
    <property type="entry name" value="Dienelactn_hydro"/>
</dbReference>
<evidence type="ECO:0000313" key="4">
    <source>
        <dbReference type="Proteomes" id="UP000886667"/>
    </source>
</evidence>
<reference evidence="3" key="1">
    <citation type="journal article" date="2021" name="Proc. Natl. Acad. Sci. U.S.A.">
        <title>Global biogeography of chemosynthetic symbionts reveals both localized and globally distributed symbiont groups. .</title>
        <authorList>
            <person name="Osvatic J.T."/>
            <person name="Wilkins L.G.E."/>
            <person name="Leibrecht L."/>
            <person name="Leray M."/>
            <person name="Zauner S."/>
            <person name="Polzin J."/>
            <person name="Camacho Y."/>
            <person name="Gros O."/>
            <person name="van Gils J.A."/>
            <person name="Eisen J.A."/>
            <person name="Petersen J.M."/>
            <person name="Yuen B."/>
        </authorList>
    </citation>
    <scope>NUCLEOTIDE SEQUENCE</scope>
    <source>
        <strain evidence="3">MAGclacostrist064TRANS</strain>
    </source>
</reference>
<proteinExistence type="predicted"/>
<dbReference type="SUPFAM" id="SSF53474">
    <property type="entry name" value="alpha/beta-Hydrolases"/>
    <property type="match status" value="1"/>
</dbReference>
<accession>A0A9E4KBW1</accession>
<feature type="domain" description="Dienelactone hydrolase" evidence="2">
    <location>
        <begin position="38"/>
        <end position="261"/>
    </location>
</feature>
<dbReference type="GO" id="GO:0016787">
    <property type="term" value="F:hydrolase activity"/>
    <property type="evidence" value="ECO:0007669"/>
    <property type="project" value="UniProtKB-KW"/>
</dbReference>
<dbReference type="AlphaFoldDB" id="A0A9E4KBW1"/>
<feature type="chain" id="PRO_5038694266" evidence="1">
    <location>
        <begin position="23"/>
        <end position="265"/>
    </location>
</feature>
<organism evidence="3 4">
    <name type="scientific">Candidatus Thiodiazotropha taylori</name>
    <dbReference type="NCBI Taxonomy" id="2792791"/>
    <lineage>
        <taxon>Bacteria</taxon>
        <taxon>Pseudomonadati</taxon>
        <taxon>Pseudomonadota</taxon>
        <taxon>Gammaproteobacteria</taxon>
        <taxon>Chromatiales</taxon>
        <taxon>Sedimenticolaceae</taxon>
        <taxon>Candidatus Thiodiazotropha</taxon>
    </lineage>
</organism>
<dbReference type="Pfam" id="PF01738">
    <property type="entry name" value="DLH"/>
    <property type="match status" value="1"/>
</dbReference>
<evidence type="ECO:0000313" key="3">
    <source>
        <dbReference type="EMBL" id="MCG7946183.1"/>
    </source>
</evidence>
<sequence>MKPSIFGIFLYAISLAAGAAGAAVVGEPVEYRYGGTLMKGYLAYDDAVMEKRPGILVVHEWWGHNEYARNRAKQLAGMGFTALAVDMYGDGKLANHPKDAGKFAGEVKKNMAVATERFKAAMSLLQNHKSVAAEDISAIGYCFGGGIVLEMARRGLDLDLVGSFHGSLPAVKPAEKGGVKAEVLVFNGADDPFVKQEHIDAFMAEMAHANVKHSFINYAGAKHSFTNPDADKFGKQFELPLAYDKQADQQSWAALSEALNSIYKR</sequence>
<dbReference type="Proteomes" id="UP000886667">
    <property type="component" value="Unassembled WGS sequence"/>
</dbReference>
<dbReference type="PANTHER" id="PTHR22946">
    <property type="entry name" value="DIENELACTONE HYDROLASE DOMAIN-CONTAINING PROTEIN-RELATED"/>
    <property type="match status" value="1"/>
</dbReference>
<dbReference type="InterPro" id="IPR050261">
    <property type="entry name" value="FrsA_esterase"/>
</dbReference>
<dbReference type="PANTHER" id="PTHR22946:SF0">
    <property type="entry name" value="DIENELACTONE HYDROLASE DOMAIN-CONTAINING PROTEIN"/>
    <property type="match status" value="1"/>
</dbReference>
<gene>
    <name evidence="3" type="ORF">JAZ07_07520</name>
</gene>
<protein>
    <submittedName>
        <fullName evidence="3">Dienelactone hydrolase family protein</fullName>
    </submittedName>
</protein>
<evidence type="ECO:0000259" key="2">
    <source>
        <dbReference type="Pfam" id="PF01738"/>
    </source>
</evidence>
<comment type="caution">
    <text evidence="3">The sequence shown here is derived from an EMBL/GenBank/DDBJ whole genome shotgun (WGS) entry which is preliminary data.</text>
</comment>
<dbReference type="Gene3D" id="3.40.50.1820">
    <property type="entry name" value="alpha/beta hydrolase"/>
    <property type="match status" value="1"/>
</dbReference>
<keyword evidence="3" id="KW-0378">Hydrolase</keyword>
<keyword evidence="1" id="KW-0732">Signal</keyword>
<feature type="signal peptide" evidence="1">
    <location>
        <begin position="1"/>
        <end position="22"/>
    </location>
</feature>
<dbReference type="EMBL" id="JAEPCM010000251">
    <property type="protein sequence ID" value="MCG7946183.1"/>
    <property type="molecule type" value="Genomic_DNA"/>
</dbReference>